<keyword evidence="4" id="KW-0186">Copper</keyword>
<accession>A0A9P8VGR6</accession>
<dbReference type="InterPro" id="IPR007274">
    <property type="entry name" value="Cop_transporter"/>
</dbReference>
<keyword evidence="1 4" id="KW-0812">Transmembrane</keyword>
<dbReference type="PANTHER" id="PTHR12483">
    <property type="entry name" value="SOLUTE CARRIER FAMILY 31 COPPER TRANSPORTERS"/>
    <property type="match status" value="1"/>
</dbReference>
<gene>
    <name evidence="5" type="ORF">F5X68DRAFT_228919</name>
</gene>
<keyword evidence="4" id="KW-0187">Copper transport</keyword>
<dbReference type="PANTHER" id="PTHR12483:SF79">
    <property type="entry name" value="COPPER TRANSPORT PROTEIN"/>
    <property type="match status" value="1"/>
</dbReference>
<dbReference type="AlphaFoldDB" id="A0A9P8VGR6"/>
<evidence type="ECO:0000256" key="3">
    <source>
        <dbReference type="ARBA" id="ARBA00023136"/>
    </source>
</evidence>
<proteinExistence type="inferred from homology"/>
<feature type="transmembrane region" description="Helical" evidence="4">
    <location>
        <begin position="144"/>
        <end position="161"/>
    </location>
</feature>
<sequence>MDHGTAETAECKVSMLWNWNTVDACFLSSSWQILNNRMMVASCIGVALLVVVLEVLRHAIRLYDAKIIEQMQRRGAAVLASSAASRMTDDGTPEFDKNVGLSLPRRKIVMRVSPLQQILRAFLYAVTFGVAYVVMMLAMYLNGYIFISIVVGAGLGNLLALSQPPSLPPTADMPSATTMSSVATSTSTNIQSGTGPAPVDMAQPACSCYCGCQIVVRFPGGNLCEFCNENHNDG</sequence>
<evidence type="ECO:0000256" key="1">
    <source>
        <dbReference type="ARBA" id="ARBA00022692"/>
    </source>
</evidence>
<keyword evidence="2 4" id="KW-1133">Transmembrane helix</keyword>
<evidence type="ECO:0000313" key="6">
    <source>
        <dbReference type="Proteomes" id="UP000770015"/>
    </source>
</evidence>
<comment type="similarity">
    <text evidence="4">Belongs to the copper transporter (Ctr) (TC 1.A.56) family. SLC31A subfamily.</text>
</comment>
<keyword evidence="4" id="KW-0406">Ion transport</keyword>
<evidence type="ECO:0000256" key="2">
    <source>
        <dbReference type="ARBA" id="ARBA00022989"/>
    </source>
</evidence>
<dbReference type="EMBL" id="JAGSXJ010000004">
    <property type="protein sequence ID" value="KAH6692556.1"/>
    <property type="molecule type" value="Genomic_DNA"/>
</dbReference>
<comment type="caution">
    <text evidence="5">The sequence shown here is derived from an EMBL/GenBank/DDBJ whole genome shotgun (WGS) entry which is preliminary data.</text>
</comment>
<name>A0A9P8VGR6_9PEZI</name>
<keyword evidence="3 4" id="KW-0472">Membrane</keyword>
<feature type="transmembrane region" description="Helical" evidence="4">
    <location>
        <begin position="38"/>
        <end position="56"/>
    </location>
</feature>
<dbReference type="OrthoDB" id="161814at2759"/>
<organism evidence="5 6">
    <name type="scientific">Plectosphaerella plurivora</name>
    <dbReference type="NCBI Taxonomy" id="936078"/>
    <lineage>
        <taxon>Eukaryota</taxon>
        <taxon>Fungi</taxon>
        <taxon>Dikarya</taxon>
        <taxon>Ascomycota</taxon>
        <taxon>Pezizomycotina</taxon>
        <taxon>Sordariomycetes</taxon>
        <taxon>Hypocreomycetidae</taxon>
        <taxon>Glomerellales</taxon>
        <taxon>Plectosphaerellaceae</taxon>
        <taxon>Plectosphaerella</taxon>
    </lineage>
</organism>
<dbReference type="GO" id="GO:0005375">
    <property type="term" value="F:copper ion transmembrane transporter activity"/>
    <property type="evidence" value="ECO:0007669"/>
    <property type="project" value="UniProtKB-UniRule"/>
</dbReference>
<keyword evidence="4" id="KW-0813">Transport</keyword>
<dbReference type="Pfam" id="PF04145">
    <property type="entry name" value="Ctr"/>
    <property type="match status" value="1"/>
</dbReference>
<evidence type="ECO:0000256" key="4">
    <source>
        <dbReference type="RuleBase" id="RU367022"/>
    </source>
</evidence>
<reference evidence="5" key="1">
    <citation type="journal article" date="2021" name="Nat. Commun.">
        <title>Genetic determinants of endophytism in the Arabidopsis root mycobiome.</title>
        <authorList>
            <person name="Mesny F."/>
            <person name="Miyauchi S."/>
            <person name="Thiergart T."/>
            <person name="Pickel B."/>
            <person name="Atanasova L."/>
            <person name="Karlsson M."/>
            <person name="Huettel B."/>
            <person name="Barry K.W."/>
            <person name="Haridas S."/>
            <person name="Chen C."/>
            <person name="Bauer D."/>
            <person name="Andreopoulos W."/>
            <person name="Pangilinan J."/>
            <person name="LaButti K."/>
            <person name="Riley R."/>
            <person name="Lipzen A."/>
            <person name="Clum A."/>
            <person name="Drula E."/>
            <person name="Henrissat B."/>
            <person name="Kohler A."/>
            <person name="Grigoriev I.V."/>
            <person name="Martin F.M."/>
            <person name="Hacquard S."/>
        </authorList>
    </citation>
    <scope>NUCLEOTIDE SEQUENCE</scope>
    <source>
        <strain evidence="5">MPI-SDFR-AT-0117</strain>
    </source>
</reference>
<dbReference type="Proteomes" id="UP000770015">
    <property type="component" value="Unassembled WGS sequence"/>
</dbReference>
<dbReference type="GO" id="GO:0016020">
    <property type="term" value="C:membrane"/>
    <property type="evidence" value="ECO:0007669"/>
    <property type="project" value="UniProtKB-SubCell"/>
</dbReference>
<evidence type="ECO:0000313" key="5">
    <source>
        <dbReference type="EMBL" id="KAH6692556.1"/>
    </source>
</evidence>
<protein>
    <recommendedName>
        <fullName evidence="4">Copper transport protein</fullName>
    </recommendedName>
</protein>
<keyword evidence="6" id="KW-1185">Reference proteome</keyword>
<comment type="subcellular location">
    <subcellularLocation>
        <location evidence="4">Membrane</location>
        <topology evidence="4">Multi-pass membrane protein</topology>
    </subcellularLocation>
</comment>
<feature type="transmembrane region" description="Helical" evidence="4">
    <location>
        <begin position="118"/>
        <end position="138"/>
    </location>
</feature>